<dbReference type="RefSeq" id="WP_407591380.1">
    <property type="nucleotide sequence ID" value="NZ_JBHDIY010000002.1"/>
</dbReference>
<gene>
    <name evidence="2" type="ORF">ACERZ8_06480</name>
</gene>
<organism evidence="2 3">
    <name type="scientific">Tateyamaria armeniaca</name>
    <dbReference type="NCBI Taxonomy" id="2518930"/>
    <lineage>
        <taxon>Bacteria</taxon>
        <taxon>Pseudomonadati</taxon>
        <taxon>Pseudomonadota</taxon>
        <taxon>Alphaproteobacteria</taxon>
        <taxon>Rhodobacterales</taxon>
        <taxon>Roseobacteraceae</taxon>
        <taxon>Tateyamaria</taxon>
    </lineage>
</organism>
<protein>
    <submittedName>
        <fullName evidence="2">DUF3291 domain-containing protein</fullName>
    </submittedName>
</protein>
<evidence type="ECO:0000259" key="1">
    <source>
        <dbReference type="Pfam" id="PF11695"/>
    </source>
</evidence>
<reference evidence="2 3" key="1">
    <citation type="submission" date="2024-08" db="EMBL/GenBank/DDBJ databases">
        <title>Tateyamaria sp. nov., isolated from marine algae.</title>
        <authorList>
            <person name="Choi B.J."/>
            <person name="Kim J.M."/>
            <person name="Lee J.K."/>
            <person name="Choi D.G."/>
            <person name="Bayburt H."/>
            <person name="Baek J.H."/>
            <person name="Han D.M."/>
            <person name="Jeon C.O."/>
        </authorList>
    </citation>
    <scope>NUCLEOTIDE SEQUENCE [LARGE SCALE GENOMIC DNA]</scope>
    <source>
        <strain evidence="2 3">KMU-156</strain>
    </source>
</reference>
<keyword evidence="3" id="KW-1185">Reference proteome</keyword>
<proteinExistence type="predicted"/>
<accession>A0ABW8UQY9</accession>
<dbReference type="Proteomes" id="UP001627408">
    <property type="component" value="Unassembled WGS sequence"/>
</dbReference>
<name>A0ABW8UQY9_9RHOB</name>
<comment type="caution">
    <text evidence="2">The sequence shown here is derived from an EMBL/GenBank/DDBJ whole genome shotgun (WGS) entry which is preliminary data.</text>
</comment>
<evidence type="ECO:0000313" key="2">
    <source>
        <dbReference type="EMBL" id="MFL4469530.1"/>
    </source>
</evidence>
<dbReference type="InterPro" id="IPR021708">
    <property type="entry name" value="DUF3291"/>
</dbReference>
<feature type="domain" description="DUF3291" evidence="1">
    <location>
        <begin position="67"/>
        <end position="157"/>
    </location>
</feature>
<dbReference type="EMBL" id="JBHDIY010000002">
    <property type="protein sequence ID" value="MFL4469530.1"/>
    <property type="molecule type" value="Genomic_DNA"/>
</dbReference>
<dbReference type="Pfam" id="PF11695">
    <property type="entry name" value="DUF3291"/>
    <property type="match status" value="1"/>
</dbReference>
<sequence>MSEHMLVHLNVVRPIGPFSADHPNAQYFFGLLPLVFAQAKLDGDMFWHNHGARSPDGRYLEMTDILAQRTHATEDNLHIMTMAGWRDLAEMQRFAYREPLHAEGIRKLKGWVDRSEGATLALWWVPRGERVSPEEAWDRLGRLRRNGVSPDAFSLRQRFPAPG</sequence>
<evidence type="ECO:0000313" key="3">
    <source>
        <dbReference type="Proteomes" id="UP001627408"/>
    </source>
</evidence>